<accession>A0ACD3RQE1</accession>
<evidence type="ECO:0000313" key="2">
    <source>
        <dbReference type="Proteomes" id="UP000793456"/>
    </source>
</evidence>
<organism evidence="1 2">
    <name type="scientific">Larimichthys crocea</name>
    <name type="common">Large yellow croaker</name>
    <name type="synonym">Pseudosciaena crocea</name>
    <dbReference type="NCBI Taxonomy" id="215358"/>
    <lineage>
        <taxon>Eukaryota</taxon>
        <taxon>Metazoa</taxon>
        <taxon>Chordata</taxon>
        <taxon>Craniata</taxon>
        <taxon>Vertebrata</taxon>
        <taxon>Euteleostomi</taxon>
        <taxon>Actinopterygii</taxon>
        <taxon>Neopterygii</taxon>
        <taxon>Teleostei</taxon>
        <taxon>Neoteleostei</taxon>
        <taxon>Acanthomorphata</taxon>
        <taxon>Eupercaria</taxon>
        <taxon>Sciaenidae</taxon>
        <taxon>Larimichthys</taxon>
    </lineage>
</organism>
<name>A0ACD3RQE1_LARCR</name>
<comment type="caution">
    <text evidence="1">The sequence shown here is derived from an EMBL/GenBank/DDBJ whole genome shotgun (WGS) entry which is preliminary data.</text>
</comment>
<dbReference type="EMBL" id="CM011676">
    <property type="protein sequence ID" value="TMS20914.1"/>
    <property type="molecule type" value="Genomic_DNA"/>
</dbReference>
<evidence type="ECO:0000313" key="1">
    <source>
        <dbReference type="EMBL" id="TMS20914.1"/>
    </source>
</evidence>
<sequence length="2918" mass="324113">MIATVSPSANSYNETLSTLRYAAHARNIVNKPRVNEDANVRLIRELREEIDRLKSMLLSFEMQRNPSPSLSDERDGNLSDIVLQNELKVEQLTKDWSEGWRDKKELLKQYSVDINRDRAGFLINSLQPHLVALDRDVLSTGVVFYHLREGVTHIGPQEQFEEPQIVLQGSASCEIENHGGVVTLRPLPGCVCLLNDREVTEPCRLAQGTVITLGGVHKFRFNHPAEAAVLRERRRASEGGMSCTYIDLCPLTPDLSVKEVELQGQLGASLSPSEESTARQHVEEQQRYVESLRQEIQAEQRRAERELEREQAHLRQQYSEIQQWILQEKQHLTTVEQRITQESGVQTDIIPAPLLERLTSHGTEDQTVDRPSHVVRARKKAVQEELLKHHALCRAESRLRRKRLHCQLERIARKRHLLEAKRELQRLERVLPPGPDSPESPELGSPSKPRGRPLASRRHSFSADLLSRLYPQNTPIFRHFLKRNRSTELPSNSSTSSDSIGSRKWVSDECLPRERTQSCSGSLSSGQSQSGRSRASSSENIRQPVKEESQAQPCRERPERKPLLPNRDLSFKNRSDQNSTVILKSPVGTSLQPPSKENKQGPATPKPSSQIVPCMNETTQPPAANKGLETIRKTFSRSVGPRLKSALSKVFRKPPSGANGGRGPKHLGRLASRFHWRQRRDRSLKDNKMSRGKCAIKTAVSCEELDQRTQIEDVSHRRWHSTEALMNKTSRWVERQHGLIGWEEEQDDGDEGTSDCESLFSLDSLSSAYATALAEQLRHEEATQSEAESEDSRMSKDSLAVESGGKYSAVKRLSQTVVPTYSLITDCSYSSGQHSRTEEFSLDSCQKAQVLSTEAYWTQQGSLKSRHSGSTMKSPNPLVADSRDTVHKLIEDFGNMQTTSTSSPRSLSSCSMREPENLLALTDAWSSTDAADSPRIHRDCLPIQRKIMFRGVESSSSSPSPTSMNRSDSQSRSTSCSSTSTSTDGVNITVQEHSLEISGGRSEILDILKTPDEALKDVGCCLERPKGRMANVAVDATDYSSPESVPTLDQTACVTPAEIHHTVQQASQVKLFQMYAGVSDMVVPDVRLSSDTEMRTPSPTKQSQALNKISDAACAFRSSTEDEVLCNLDGATEKLKNIHQYEFGNTKCVSFTRNKTSDKVETKGTEQYNALQQEVVKSACKNSRKRNKDQQDAFIGSLKIPKRSNSRELVTFCSAPSGSHEDIWTDDNNNTSDSKGEQSSVETDSPECDYACVDGSIRRDTVVSVASPVTDPMSWKLGESCQIYEKSECGDSSSQSGTSAGERKEVEKGNVTIKEGAAETKGRGSQIDNIRKHQENRKHICKSEAICSAIDLRISEVVKEHMTLSSVDSADERKSRSRSMDALSSSACHSGCNRWTESEMMDRISDQVKDRVVPPLERMTSENTADKSEHQALNLLAGFRGSHESNLFKSTEVTQKFDHACTFIDVTSNKPVIDHCVSKNHGESEHSGNPDLHPISLASVSCSSSQNKCIDPQDNTVENTVENEMDIWSSLDGPAVNSDFHQISHETPSTVAKLLLIPHETPSTGAKLLLIPHKTPSTVGELHQKPHKTPSTVGELHQISHDTPSTLGDAKENCGCNHVNIVSMETTASVEDKEGYSYKLNKTPRKVWQHFQNSPDASGSIKLQPDEGNLQFRLHGQNTSTVENSSMRGFAVTPGHDENAGTDNTRGNETCIAAPDQYNRPQTHSDQLAQTCVVNMNYNNKCQDCVMKIDTLIPKIFVESKSEACISGAVQPKREIPHGNGIRSTVGYGSVTCQQIELKTSGDTLDNSALMSKKSKSKRFRKSKIQTHPSSSSESSIKSSDDEEDDDQTTRVHHSSRLPSKWVKLGKSNGEQVRQARSNNAEVSTSLSASKSKMKTCSVGTPGISEVKVCRYYTHSLPPQATSQKTNLEQNIPSAKKGGPQHTLKSQDSPMHFASSDINPFVHQWQDGDPNQHCYKNPAFGSAADLSCISPLLNSVEKRMTRCCSVDNGLNGQDSPFNSHLSTYATNKGLSSTLSSMEDYKEQVKKTSQQTSVDIHDHLASLTVTGNSSSNDVPGGNTSNNSSQVDEIMFVYSSEQESQASRTQRKRTCESGTQTERGLQTVNIGSNGSAPKRRERHKRSNTDVPTTQKTKVDVKETPTWASMESMSAQLSKLIDSTSDLLGDVQEMRTGESLKSSLSRSINFSNISTSYSESTDYTKRDCSTQTAVDVGIQTEGPSRPAEKEVAVNQTPSDRSHEVSVIVKVIGSEVISVSQDDNENRAVKSKADEKMQSMPDLRFNTSAAAQRPASRSENGPLKTPPLKAAGECQRRVRSATTRGSKHSTPEALCHRSVAISENLSPSLRNDLSLSLKKQATYTDRASSPILTVGARVRVKQKGNQSAPCPPKYQHINRNHSSEKGSLGRQPACTTVSEDDQMPRQESDVSSCKSESVSLEKVSEMSCSSPKGSDNCSVSFSSTLDRRTDTYRRDVTAKDKAAKWQVTSKQWRTSTSTKGLTMQNQISPIFRPTDVDEQTKARRAHSNFTRPVDFCTDSYNPSVVSKTIQLQEDDAVSLAPSECNTDILVNITPLISVSLCQNHQFVPEDLPLHNKFTNWSGISHQQSKPSNKPATFVTKDHDKSRNCAEWGEVESYGSNAESAAQSDRRARAIERLRQEREQVMATVSLNMNPTPLTMELTEAKLHYGLGETDTLLKMLTPRSREELEPLTTAPTKQQLYDRHRRSIEGLRQEREERLQTCRRARSLSPSKHPHSSPQEASSRQVSAAMPSRRKEYLQQLRQEVIDSTRIPDPPRGEVQYPSDIEQLLRDYSRAREEARTEIAKARERLRERTEQEKRRLQQQALSQEVKDDLRHRTRISNSTLCTGSSLSLSSGPTSGVQQRQHCPAAAWQQTSSDWTDHRAPR</sequence>
<gene>
    <name evidence="1" type="ORF">E3U43_014887</name>
</gene>
<dbReference type="Proteomes" id="UP000793456">
    <property type="component" value="Chromosome III"/>
</dbReference>
<proteinExistence type="predicted"/>
<keyword evidence="2" id="KW-1185">Reference proteome</keyword>
<reference evidence="1" key="1">
    <citation type="submission" date="2018-11" db="EMBL/GenBank/DDBJ databases">
        <title>The sequence and de novo assembly of Larimichthys crocea genome using PacBio and Hi-C technologies.</title>
        <authorList>
            <person name="Xu P."/>
            <person name="Chen B."/>
            <person name="Zhou Z."/>
            <person name="Ke Q."/>
            <person name="Wu Y."/>
            <person name="Bai H."/>
            <person name="Pu F."/>
        </authorList>
    </citation>
    <scope>NUCLEOTIDE SEQUENCE</scope>
    <source>
        <tissue evidence="1">Muscle</tissue>
    </source>
</reference>
<protein>
    <submittedName>
        <fullName evidence="1">Uncharacterized protein</fullName>
    </submittedName>
</protein>